<comment type="subunit">
    <text evidence="9">Homodimer.</text>
</comment>
<dbReference type="UniPathway" id="UPA00053">
    <property type="reaction ID" value="UER00087"/>
</dbReference>
<name>E6LFX2_ENTI1</name>
<dbReference type="SUPFAM" id="SSF53223">
    <property type="entry name" value="Aminoacid dehydrogenase-like, N-terminal domain"/>
    <property type="match status" value="1"/>
</dbReference>
<dbReference type="InterPro" id="IPR046346">
    <property type="entry name" value="Aminoacid_DH-like_N_sf"/>
</dbReference>
<feature type="domain" description="SDH C-terminal" evidence="11">
    <location>
        <begin position="294"/>
        <end position="320"/>
    </location>
</feature>
<protein>
    <recommendedName>
        <fullName evidence="9">Shikimate dehydrogenase (NADP(+))</fullName>
        <shortName evidence="9">SDH</shortName>
        <ecNumber evidence="9">1.1.1.25</ecNumber>
    </recommendedName>
</protein>
<evidence type="ECO:0000256" key="9">
    <source>
        <dbReference type="HAMAP-Rule" id="MF_00222"/>
    </source>
</evidence>
<proteinExistence type="inferred from homology"/>
<comment type="caution">
    <text evidence="12">The sequence shown here is derived from an EMBL/GenBank/DDBJ whole genome shotgun (WGS) entry which is preliminary data.</text>
</comment>
<dbReference type="GO" id="GO:0004764">
    <property type="term" value="F:shikimate 3-dehydrogenase (NADP+) activity"/>
    <property type="evidence" value="ECO:0007669"/>
    <property type="project" value="UniProtKB-UniRule"/>
</dbReference>
<dbReference type="FunFam" id="3.40.50.720:FF:000086">
    <property type="entry name" value="Quinate/shikimate dehydrogenase"/>
    <property type="match status" value="1"/>
</dbReference>
<evidence type="ECO:0000313" key="12">
    <source>
        <dbReference type="EMBL" id="EFU73874.1"/>
    </source>
</evidence>
<comment type="catalytic activity">
    <reaction evidence="7">
        <text>shikimate + NAD(+) = 3-dehydroshikimate + NADH + H(+)</text>
        <dbReference type="Rhea" id="RHEA:17741"/>
        <dbReference type="ChEBI" id="CHEBI:15378"/>
        <dbReference type="ChEBI" id="CHEBI:16630"/>
        <dbReference type="ChEBI" id="CHEBI:36208"/>
        <dbReference type="ChEBI" id="CHEBI:57540"/>
        <dbReference type="ChEBI" id="CHEBI:57945"/>
    </reaction>
</comment>
<evidence type="ECO:0000259" key="10">
    <source>
        <dbReference type="Pfam" id="PF08501"/>
    </source>
</evidence>
<keyword evidence="2 9" id="KW-0028">Amino-acid biosynthesis</keyword>
<organism evidence="12 13">
    <name type="scientific">Enterococcus italicus (strain DSM 15952 / CCUG 50447 / LMG 22039 / TP 1.5)</name>
    <dbReference type="NCBI Taxonomy" id="888064"/>
    <lineage>
        <taxon>Bacteria</taxon>
        <taxon>Bacillati</taxon>
        <taxon>Bacillota</taxon>
        <taxon>Bacilli</taxon>
        <taxon>Lactobacillales</taxon>
        <taxon>Enterococcaceae</taxon>
        <taxon>Enterococcus</taxon>
    </lineage>
</organism>
<dbReference type="GO" id="GO:0050661">
    <property type="term" value="F:NADP binding"/>
    <property type="evidence" value="ECO:0007669"/>
    <property type="project" value="InterPro"/>
</dbReference>
<comment type="caution">
    <text evidence="9">Lacks conserved residue(s) required for the propagation of feature annotation.</text>
</comment>
<evidence type="ECO:0000256" key="5">
    <source>
        <dbReference type="ARBA" id="ARBA00023141"/>
    </source>
</evidence>
<feature type="binding site" evidence="9">
    <location>
        <position position="294"/>
    </location>
    <ligand>
        <name>NADP(+)</name>
        <dbReference type="ChEBI" id="CHEBI:58349"/>
    </ligand>
</feature>
<dbReference type="AlphaFoldDB" id="E6LFX2"/>
<comment type="pathway">
    <text evidence="8">Aromatic compound metabolism; 3,4-dihydroxybenzoate biosynthesis; 3-dehydroquinate from D-quinate (NAD(+) route).</text>
</comment>
<dbReference type="NCBIfam" id="TIGR00507">
    <property type="entry name" value="aroE"/>
    <property type="match status" value="1"/>
</dbReference>
<dbReference type="SUPFAM" id="SSF51735">
    <property type="entry name" value="NAD(P)-binding Rossmann-fold domains"/>
    <property type="match status" value="1"/>
</dbReference>
<dbReference type="HOGENOM" id="CLU_044063_4_4_9"/>
<feature type="active site" description="Proton acceptor" evidence="9">
    <location>
        <position position="108"/>
    </location>
</feature>
<evidence type="ECO:0000256" key="8">
    <source>
        <dbReference type="ARBA" id="ARBA00060613"/>
    </source>
</evidence>
<evidence type="ECO:0000256" key="6">
    <source>
        <dbReference type="ARBA" id="ARBA00051639"/>
    </source>
</evidence>
<dbReference type="GO" id="GO:0008652">
    <property type="term" value="P:amino acid biosynthetic process"/>
    <property type="evidence" value="ECO:0007669"/>
    <property type="project" value="UniProtKB-KW"/>
</dbReference>
<feature type="binding site" evidence="9">
    <location>
        <position position="129"/>
    </location>
    <ligand>
        <name>shikimate</name>
        <dbReference type="ChEBI" id="CHEBI:36208"/>
    </ligand>
</feature>
<dbReference type="Gene3D" id="3.40.50.10860">
    <property type="entry name" value="Leucine Dehydrogenase, chain A, domain 1"/>
    <property type="match status" value="1"/>
</dbReference>
<dbReference type="Gene3D" id="3.40.50.720">
    <property type="entry name" value="NAD(P)-binding Rossmann-like Domain"/>
    <property type="match status" value="1"/>
</dbReference>
<feature type="binding site" evidence="9">
    <location>
        <position position="301"/>
    </location>
    <ligand>
        <name>shikimate</name>
        <dbReference type="ChEBI" id="CHEBI:36208"/>
    </ligand>
</feature>
<keyword evidence="4 9" id="KW-0560">Oxidoreductase</keyword>
<keyword evidence="3 9" id="KW-0521">NADP</keyword>
<dbReference type="InterPro" id="IPR036291">
    <property type="entry name" value="NAD(P)-bd_dom_sf"/>
</dbReference>
<evidence type="ECO:0000313" key="13">
    <source>
        <dbReference type="Proteomes" id="UP000010296"/>
    </source>
</evidence>
<dbReference type="CDD" id="cd01065">
    <property type="entry name" value="NAD_bind_Shikimate_DH"/>
    <property type="match status" value="1"/>
</dbReference>
<dbReference type="Pfam" id="PF08501">
    <property type="entry name" value="Shikimate_dh_N"/>
    <property type="match status" value="1"/>
</dbReference>
<dbReference type="InterPro" id="IPR011342">
    <property type="entry name" value="Shikimate_DH"/>
</dbReference>
<comment type="pathway">
    <text evidence="1 9">Metabolic intermediate biosynthesis; chorismate biosynthesis; chorismate from D-erythrose 4-phosphate and phosphoenolpyruvate: step 4/7.</text>
</comment>
<dbReference type="eggNOG" id="COG0169">
    <property type="taxonomic scope" value="Bacteria"/>
</dbReference>
<feature type="binding site" evidence="9">
    <location>
        <position position="271"/>
    </location>
    <ligand>
        <name>NADP(+)</name>
        <dbReference type="ChEBI" id="CHEBI:58349"/>
    </ligand>
</feature>
<reference evidence="12 13" key="1">
    <citation type="submission" date="2010-12" db="EMBL/GenBank/DDBJ databases">
        <authorList>
            <person name="Muzny D."/>
            <person name="Qin X."/>
            <person name="Deng J."/>
            <person name="Jiang H."/>
            <person name="Liu Y."/>
            <person name="Qu J."/>
            <person name="Song X.-Z."/>
            <person name="Zhang L."/>
            <person name="Thornton R."/>
            <person name="Coyle M."/>
            <person name="Francisco L."/>
            <person name="Jackson L."/>
            <person name="Javaid M."/>
            <person name="Korchina V."/>
            <person name="Kovar C."/>
            <person name="Mata R."/>
            <person name="Mathew T."/>
            <person name="Ngo R."/>
            <person name="Nguyen L."/>
            <person name="Nguyen N."/>
            <person name="Okwuonu G."/>
            <person name="Ongeri F."/>
            <person name="Pham C."/>
            <person name="Simmons D."/>
            <person name="Wilczek-Boney K."/>
            <person name="Hale W."/>
            <person name="Jakkamsetti A."/>
            <person name="Pham P."/>
            <person name="Ruth R."/>
            <person name="San Lucas F."/>
            <person name="Warren J."/>
            <person name="Zhang J."/>
            <person name="Zhao Z."/>
            <person name="Zhou C."/>
            <person name="Zhu D."/>
            <person name="Lee S."/>
            <person name="Bess C."/>
            <person name="Blankenburg K."/>
            <person name="Forbes L."/>
            <person name="Fu Q."/>
            <person name="Gubbala S."/>
            <person name="Hirani K."/>
            <person name="Jayaseelan J.C."/>
            <person name="Lara F."/>
            <person name="Munidasa M."/>
            <person name="Palculict T."/>
            <person name="Patil S."/>
            <person name="Pu L.-L."/>
            <person name="Saada N."/>
            <person name="Tang L."/>
            <person name="Weissenberger G."/>
            <person name="Zhu Y."/>
            <person name="Hemphill L."/>
            <person name="Shang Y."/>
            <person name="Youmans B."/>
            <person name="Ayvaz T."/>
            <person name="Ross M."/>
            <person name="Santibanez J."/>
            <person name="Aqrawi P."/>
            <person name="Gross S."/>
            <person name="Joshi V."/>
            <person name="Fowler G."/>
            <person name="Nazareth L."/>
            <person name="Reid J."/>
            <person name="Worley K."/>
            <person name="Petrosino J."/>
            <person name="Highlander S."/>
            <person name="Gibbs R."/>
        </authorList>
    </citation>
    <scope>NUCLEOTIDE SEQUENCE [LARGE SCALE GENOMIC DNA]</scope>
    <source>
        <strain evidence="13">DSM 15952 / CCUG 50447 / LMG 22039 / TP 1.5</strain>
    </source>
</reference>
<evidence type="ECO:0000256" key="3">
    <source>
        <dbReference type="ARBA" id="ARBA00022857"/>
    </source>
</evidence>
<evidence type="ECO:0000259" key="11">
    <source>
        <dbReference type="Pfam" id="PF18317"/>
    </source>
</evidence>
<feature type="binding site" evidence="9">
    <location>
        <position position="144"/>
    </location>
    <ligand>
        <name>shikimate</name>
        <dbReference type="ChEBI" id="CHEBI:36208"/>
    </ligand>
</feature>
<evidence type="ECO:0000256" key="2">
    <source>
        <dbReference type="ARBA" id="ARBA00022605"/>
    </source>
</evidence>
<feature type="binding site" evidence="9">
    <location>
        <position position="120"/>
    </location>
    <ligand>
        <name>NADP(+)</name>
        <dbReference type="ChEBI" id="CHEBI:58349"/>
    </ligand>
</feature>
<dbReference type="Pfam" id="PF18317">
    <property type="entry name" value="SDH_C"/>
    <property type="match status" value="1"/>
</dbReference>
<dbReference type="EMBL" id="AEPV01000044">
    <property type="protein sequence ID" value="EFU73874.1"/>
    <property type="molecule type" value="Genomic_DNA"/>
</dbReference>
<feature type="binding site" evidence="9">
    <location>
        <position position="104"/>
    </location>
    <ligand>
        <name>shikimate</name>
        <dbReference type="ChEBI" id="CHEBI:36208"/>
    </ligand>
</feature>
<comment type="catalytic activity">
    <reaction evidence="9">
        <text>shikimate + NADP(+) = 3-dehydroshikimate + NADPH + H(+)</text>
        <dbReference type="Rhea" id="RHEA:17737"/>
        <dbReference type="ChEBI" id="CHEBI:15378"/>
        <dbReference type="ChEBI" id="CHEBI:16630"/>
        <dbReference type="ChEBI" id="CHEBI:36208"/>
        <dbReference type="ChEBI" id="CHEBI:57783"/>
        <dbReference type="ChEBI" id="CHEBI:58349"/>
        <dbReference type="EC" id="1.1.1.25"/>
    </reaction>
</comment>
<dbReference type="GO" id="GO:0019632">
    <property type="term" value="P:shikimate metabolic process"/>
    <property type="evidence" value="ECO:0007669"/>
    <property type="project" value="InterPro"/>
</dbReference>
<sequence>MKINVSILFCAKVLESSMSCPNEKVMFKKRRIWMDQAIEINGKTRLAGFFANPAKHSISPLMHNTAFSLLGINARYLAFELPSDGLKRAIQTVRDFDMLGVNISMPFKIEAMSYMDELSDSARLSGSMNTVVNLEGKLIGYNTDGSGFFKDLSERDISIVGQTMTVLGCGGAASAIVAQAALDGAKKIYVFNRKGASFDSFRQRLALIHQTTNCQIELVPIDNLQMLAHAIDASRLLVNATSLGMKPHENQLPLPEESLQRLQASTAVVDIIYNPFETKLLTLAKEKGCQTANGLGMLLYQGADAFELWTGQKMPTEEIYPLVLKEKTKK</sequence>
<dbReference type="InterPro" id="IPR022893">
    <property type="entry name" value="Shikimate_DH_fam"/>
</dbReference>
<accession>E6LFX2</accession>
<dbReference type="GO" id="GO:0009073">
    <property type="term" value="P:aromatic amino acid family biosynthetic process"/>
    <property type="evidence" value="ECO:0007669"/>
    <property type="project" value="UniProtKB-KW"/>
</dbReference>
<dbReference type="STRING" id="888064.HMPREF9088_1262"/>
<comment type="catalytic activity">
    <reaction evidence="6">
        <text>L-quinate + NAD(+) = 3-dehydroquinate + NADH + H(+)</text>
        <dbReference type="Rhea" id="RHEA:22364"/>
        <dbReference type="ChEBI" id="CHEBI:15378"/>
        <dbReference type="ChEBI" id="CHEBI:29751"/>
        <dbReference type="ChEBI" id="CHEBI:32364"/>
        <dbReference type="ChEBI" id="CHEBI:57540"/>
        <dbReference type="ChEBI" id="CHEBI:57945"/>
        <dbReference type="EC" id="1.1.1.24"/>
    </reaction>
</comment>
<dbReference type="GO" id="GO:0009423">
    <property type="term" value="P:chorismate biosynthetic process"/>
    <property type="evidence" value="ECO:0007669"/>
    <property type="project" value="UniProtKB-UniRule"/>
</dbReference>
<feature type="binding site" evidence="9">
    <location>
        <begin position="57"/>
        <end position="59"/>
    </location>
    <ligand>
        <name>shikimate</name>
        <dbReference type="ChEBI" id="CHEBI:36208"/>
    </ligand>
</feature>
<keyword evidence="13" id="KW-1185">Reference proteome</keyword>
<dbReference type="HAMAP" id="MF_00222">
    <property type="entry name" value="Shikimate_DH_AroE"/>
    <property type="match status" value="1"/>
</dbReference>
<dbReference type="Proteomes" id="UP000010296">
    <property type="component" value="Unassembled WGS sequence"/>
</dbReference>
<comment type="function">
    <text evidence="9">Involved in the biosynthesis of the chorismate, which leads to the biosynthesis of aromatic amino acids. Catalyzes the reversible NADPH linked reduction of 3-dehydroshikimate (DHSA) to yield shikimate (SA).</text>
</comment>
<dbReference type="GO" id="GO:0030266">
    <property type="term" value="F:quinate 3-dehydrogenase (NAD+) activity"/>
    <property type="evidence" value="ECO:0007669"/>
    <property type="project" value="UniProtKB-EC"/>
</dbReference>
<dbReference type="InterPro" id="IPR013708">
    <property type="entry name" value="Shikimate_DH-bd_N"/>
</dbReference>
<gene>
    <name evidence="9 12" type="primary">aroE</name>
    <name evidence="12" type="ORF">HMPREF9088_1262</name>
</gene>
<comment type="similarity">
    <text evidence="9">Belongs to the shikimate dehydrogenase family.</text>
</comment>
<dbReference type="GO" id="GO:0052734">
    <property type="term" value="F:shikimate 3-dehydrogenase (NAD+) activity"/>
    <property type="evidence" value="ECO:0007669"/>
    <property type="project" value="RHEA"/>
</dbReference>
<dbReference type="PANTHER" id="PTHR21089:SF1">
    <property type="entry name" value="BIFUNCTIONAL 3-DEHYDROQUINATE DEHYDRATASE_SHIKIMATE DEHYDROGENASE, CHLOROPLASTIC"/>
    <property type="match status" value="1"/>
</dbReference>
<feature type="binding site" evidence="9">
    <location>
        <position position="273"/>
    </location>
    <ligand>
        <name>shikimate</name>
        <dbReference type="ChEBI" id="CHEBI:36208"/>
    </ligand>
</feature>
<evidence type="ECO:0000256" key="4">
    <source>
        <dbReference type="ARBA" id="ARBA00023002"/>
    </source>
</evidence>
<evidence type="ECO:0000256" key="1">
    <source>
        <dbReference type="ARBA" id="ARBA00004871"/>
    </source>
</evidence>
<dbReference type="PANTHER" id="PTHR21089">
    <property type="entry name" value="SHIKIMATE DEHYDROGENASE"/>
    <property type="match status" value="1"/>
</dbReference>
<dbReference type="EC" id="1.1.1.25" evidence="9"/>
<evidence type="ECO:0000256" key="7">
    <source>
        <dbReference type="ARBA" id="ARBA00052329"/>
    </source>
</evidence>
<feature type="domain" description="Shikimate dehydrogenase substrate binding N-terminal" evidence="10">
    <location>
        <begin position="50"/>
        <end position="131"/>
    </location>
</feature>
<keyword evidence="5 9" id="KW-0057">Aromatic amino acid biosynthesis</keyword>
<dbReference type="InterPro" id="IPR041121">
    <property type="entry name" value="SDH_C"/>
</dbReference>